<name>A0ABQ9I1N6_9NEOP</name>
<evidence type="ECO:0000259" key="1">
    <source>
        <dbReference type="Pfam" id="PF13843"/>
    </source>
</evidence>
<proteinExistence type="predicted"/>
<dbReference type="Pfam" id="PF13843">
    <property type="entry name" value="DDE_Tnp_1_7"/>
    <property type="match status" value="1"/>
</dbReference>
<dbReference type="EMBL" id="JARBHB010000003">
    <property type="protein sequence ID" value="KAJ8890214.1"/>
    <property type="molecule type" value="Genomic_DNA"/>
</dbReference>
<feature type="domain" description="PiggyBac transposable element-derived protein" evidence="1">
    <location>
        <begin position="78"/>
        <end position="127"/>
    </location>
</feature>
<evidence type="ECO:0000313" key="2">
    <source>
        <dbReference type="EMBL" id="KAJ8890214.1"/>
    </source>
</evidence>
<reference evidence="2 3" key="1">
    <citation type="submission" date="2023-02" db="EMBL/GenBank/DDBJ databases">
        <title>LHISI_Scaffold_Assembly.</title>
        <authorList>
            <person name="Stuart O.P."/>
            <person name="Cleave R."/>
            <person name="Magrath M.J.L."/>
            <person name="Mikheyev A.S."/>
        </authorList>
    </citation>
    <scope>NUCLEOTIDE SEQUENCE [LARGE SCALE GENOMIC DNA]</scope>
    <source>
        <strain evidence="2">Daus_M_001</strain>
        <tissue evidence="2">Leg muscle</tissue>
    </source>
</reference>
<organism evidence="2 3">
    <name type="scientific">Dryococelus australis</name>
    <dbReference type="NCBI Taxonomy" id="614101"/>
    <lineage>
        <taxon>Eukaryota</taxon>
        <taxon>Metazoa</taxon>
        <taxon>Ecdysozoa</taxon>
        <taxon>Arthropoda</taxon>
        <taxon>Hexapoda</taxon>
        <taxon>Insecta</taxon>
        <taxon>Pterygota</taxon>
        <taxon>Neoptera</taxon>
        <taxon>Polyneoptera</taxon>
        <taxon>Phasmatodea</taxon>
        <taxon>Verophasmatodea</taxon>
        <taxon>Anareolatae</taxon>
        <taxon>Phasmatidae</taxon>
        <taxon>Eurycanthinae</taxon>
        <taxon>Dryococelus</taxon>
    </lineage>
</organism>
<dbReference type="Proteomes" id="UP001159363">
    <property type="component" value="Chromosome 3"/>
</dbReference>
<sequence>MGSLILEKKMIDPVISYLALASTPPGIIFTVWQKCYDGQLFYLSRTVSGNEGQENKSTWHCQSHHEGRFHLLLKISNSSCMQHYYNATKFGVDIMDQMARKYSVKSASRCWHVHVFFNVLDLACINEWILYKEVTARKIKRRKLILELCKELQAVHMAN</sequence>
<protein>
    <recommendedName>
        <fullName evidence="1">PiggyBac transposable element-derived protein domain-containing protein</fullName>
    </recommendedName>
</protein>
<evidence type="ECO:0000313" key="3">
    <source>
        <dbReference type="Proteomes" id="UP001159363"/>
    </source>
</evidence>
<gene>
    <name evidence="2" type="ORF">PR048_009722</name>
</gene>
<dbReference type="PANTHER" id="PTHR46599">
    <property type="entry name" value="PIGGYBAC TRANSPOSABLE ELEMENT-DERIVED PROTEIN 4"/>
    <property type="match status" value="1"/>
</dbReference>
<comment type="caution">
    <text evidence="2">The sequence shown here is derived from an EMBL/GenBank/DDBJ whole genome shotgun (WGS) entry which is preliminary data.</text>
</comment>
<dbReference type="PANTHER" id="PTHR46599:SF6">
    <property type="entry name" value="DUAL SPECIFICITY PHOSPHATASE 26"/>
    <property type="match status" value="1"/>
</dbReference>
<keyword evidence="3" id="KW-1185">Reference proteome</keyword>
<accession>A0ABQ9I1N6</accession>
<dbReference type="InterPro" id="IPR029526">
    <property type="entry name" value="PGBD"/>
</dbReference>